<organism evidence="1 2">
    <name type="scientific">Clostridium fungisolvens</name>
    <dbReference type="NCBI Taxonomy" id="1604897"/>
    <lineage>
        <taxon>Bacteria</taxon>
        <taxon>Bacillati</taxon>
        <taxon>Bacillota</taxon>
        <taxon>Clostridia</taxon>
        <taxon>Eubacteriales</taxon>
        <taxon>Clostridiaceae</taxon>
        <taxon>Clostridium</taxon>
    </lineage>
</organism>
<reference evidence="1 2" key="1">
    <citation type="submission" date="2020-07" db="EMBL/GenBank/DDBJ databases">
        <title>A new beta-1,3-glucan-decomposing anaerobic bacterium isolated from anoxic soil subjected to biological soil disinfestation.</title>
        <authorList>
            <person name="Ueki A."/>
            <person name="Tonouchi A."/>
        </authorList>
    </citation>
    <scope>NUCLEOTIDE SEQUENCE [LARGE SCALE GENOMIC DNA]</scope>
    <source>
        <strain evidence="1 2">TW1</strain>
    </source>
</reference>
<dbReference type="InterPro" id="IPR021321">
    <property type="entry name" value="DUF2922"/>
</dbReference>
<accession>A0A6V8SIK1</accession>
<dbReference type="Pfam" id="PF11148">
    <property type="entry name" value="DUF2922"/>
    <property type="match status" value="1"/>
</dbReference>
<dbReference type="Proteomes" id="UP000580568">
    <property type="component" value="Unassembled WGS sequence"/>
</dbReference>
<keyword evidence="2" id="KW-1185">Reference proteome</keyword>
<protein>
    <recommendedName>
        <fullName evidence="3">DUF2922 domain-containing protein</fullName>
    </recommendedName>
</protein>
<dbReference type="AlphaFoldDB" id="A0A6V8SIK1"/>
<evidence type="ECO:0000313" key="2">
    <source>
        <dbReference type="Proteomes" id="UP000580568"/>
    </source>
</evidence>
<proteinExistence type="predicted"/>
<dbReference type="RefSeq" id="WP_183277830.1">
    <property type="nucleotide sequence ID" value="NZ_BLZR01000001.1"/>
</dbReference>
<comment type="caution">
    <text evidence="1">The sequence shown here is derived from an EMBL/GenBank/DDBJ whole genome shotgun (WGS) entry which is preliminary data.</text>
</comment>
<gene>
    <name evidence="1" type="ORF">bsdtw1_02504</name>
</gene>
<evidence type="ECO:0008006" key="3">
    <source>
        <dbReference type="Google" id="ProtNLM"/>
    </source>
</evidence>
<name>A0A6V8SIK1_9CLOT</name>
<sequence>MESKTLIMIFKNENGDNVSLSVKGVKDKVSTAELTNAMDTIIAKNVFYSSGGKLVQKVGAQLVTKNVDECKVV</sequence>
<evidence type="ECO:0000313" key="1">
    <source>
        <dbReference type="EMBL" id="GFP76402.1"/>
    </source>
</evidence>
<dbReference type="EMBL" id="BLZR01000001">
    <property type="protein sequence ID" value="GFP76402.1"/>
    <property type="molecule type" value="Genomic_DNA"/>
</dbReference>